<keyword evidence="21" id="KW-1185">Reference proteome</keyword>
<keyword evidence="8 19" id="KW-0169">Cobalamin biosynthesis</keyword>
<dbReference type="EMBL" id="CP002547">
    <property type="protein sequence ID" value="ADY57170.1"/>
    <property type="molecule type" value="Genomic_DNA"/>
</dbReference>
<evidence type="ECO:0000256" key="12">
    <source>
        <dbReference type="ARBA" id="ARBA00022989"/>
    </source>
</evidence>
<evidence type="ECO:0000256" key="17">
    <source>
        <dbReference type="ARBA" id="ARBA00048623"/>
    </source>
</evidence>
<comment type="function">
    <text evidence="14 19">Joins adenosylcobinamide-GDP and alpha-ribazole to generate adenosylcobalamin (Ado-cobalamin). Also synthesizes adenosylcobalamin 5'-phosphate from adenosylcobinamide-GDP and alpha-ribazole 5'-phosphate.</text>
</comment>
<feature type="transmembrane region" description="Helical" evidence="19">
    <location>
        <begin position="182"/>
        <end position="199"/>
    </location>
</feature>
<keyword evidence="7 19" id="KW-1003">Cell membrane</keyword>
<comment type="similarity">
    <text evidence="4 19">Belongs to the CobS family.</text>
</comment>
<comment type="catalytic activity">
    <reaction evidence="18 19">
        <text>alpha-ribazole 5'-phosphate + adenosylcob(III)inamide-GDP = adenosylcob(III)alamin 5'-phosphate + GMP + H(+)</text>
        <dbReference type="Rhea" id="RHEA:23560"/>
        <dbReference type="ChEBI" id="CHEBI:15378"/>
        <dbReference type="ChEBI" id="CHEBI:57918"/>
        <dbReference type="ChEBI" id="CHEBI:58115"/>
        <dbReference type="ChEBI" id="CHEBI:60487"/>
        <dbReference type="ChEBI" id="CHEBI:60493"/>
        <dbReference type="EC" id="2.7.8.26"/>
    </reaction>
</comment>
<evidence type="ECO:0000256" key="10">
    <source>
        <dbReference type="ARBA" id="ARBA00022692"/>
    </source>
</evidence>
<dbReference type="InterPro" id="IPR003805">
    <property type="entry name" value="CobS"/>
</dbReference>
<feature type="transmembrane region" description="Helical" evidence="19">
    <location>
        <begin position="6"/>
        <end position="25"/>
    </location>
</feature>
<dbReference type="GO" id="GO:0008818">
    <property type="term" value="F:cobalamin 5'-phosphate synthase activity"/>
    <property type="evidence" value="ECO:0007669"/>
    <property type="project" value="UniProtKB-UniRule"/>
</dbReference>
<dbReference type="GO" id="GO:0051073">
    <property type="term" value="F:adenosylcobinamide-GDP ribazoletransferase activity"/>
    <property type="evidence" value="ECO:0007669"/>
    <property type="project" value="UniProtKB-UniRule"/>
</dbReference>
<dbReference type="AlphaFoldDB" id="F0SZ52"/>
<reference evidence="21" key="2">
    <citation type="submission" date="2011-02" db="EMBL/GenBank/DDBJ databases">
        <title>The complete genome of Syntrophobotulus glycolicus DSM 8271.</title>
        <authorList>
            <person name="Lucas S."/>
            <person name="Copeland A."/>
            <person name="Lapidus A."/>
            <person name="Bruce D."/>
            <person name="Goodwin L."/>
            <person name="Pitluck S."/>
            <person name="Kyrpides N."/>
            <person name="Mavromatis K."/>
            <person name="Pagani I."/>
            <person name="Ivanova N."/>
            <person name="Mikhailova N."/>
            <person name="Chertkov O."/>
            <person name="Held B."/>
            <person name="Detter J.C."/>
            <person name="Tapia R."/>
            <person name="Han C."/>
            <person name="Land M."/>
            <person name="Hauser L."/>
            <person name="Markowitz V."/>
            <person name="Cheng J.-F."/>
            <person name="Hugenholtz P."/>
            <person name="Woyke T."/>
            <person name="Wu D."/>
            <person name="Spring S."/>
            <person name="Schroeder M."/>
            <person name="Brambilla E."/>
            <person name="Klenk H.-P."/>
            <person name="Eisen J.A."/>
        </authorList>
    </citation>
    <scope>NUCLEOTIDE SEQUENCE [LARGE SCALE GENOMIC DNA]</scope>
    <source>
        <strain evidence="21">DSM 8271 / FlGlyR</strain>
    </source>
</reference>
<evidence type="ECO:0000256" key="4">
    <source>
        <dbReference type="ARBA" id="ARBA00010561"/>
    </source>
</evidence>
<dbReference type="RefSeq" id="WP_013625990.1">
    <property type="nucleotide sequence ID" value="NC_015172.1"/>
</dbReference>
<dbReference type="OrthoDB" id="9794626at2"/>
<protein>
    <recommendedName>
        <fullName evidence="6 19">Adenosylcobinamide-GDP ribazoletransferase</fullName>
        <ecNumber evidence="5 19">2.7.8.26</ecNumber>
    </recommendedName>
    <alternativeName>
        <fullName evidence="16 19">Cobalamin synthase</fullName>
    </alternativeName>
    <alternativeName>
        <fullName evidence="15 19">Cobalamin-5'-phosphate synthase</fullName>
    </alternativeName>
</protein>
<comment type="cofactor">
    <cofactor evidence="1 19">
        <name>Mg(2+)</name>
        <dbReference type="ChEBI" id="CHEBI:18420"/>
    </cofactor>
</comment>
<evidence type="ECO:0000256" key="9">
    <source>
        <dbReference type="ARBA" id="ARBA00022679"/>
    </source>
</evidence>
<keyword evidence="12 19" id="KW-1133">Transmembrane helix</keyword>
<accession>F0SZ52</accession>
<dbReference type="Pfam" id="PF02654">
    <property type="entry name" value="CobS"/>
    <property type="match status" value="1"/>
</dbReference>
<dbReference type="GO" id="GO:0009236">
    <property type="term" value="P:cobalamin biosynthetic process"/>
    <property type="evidence" value="ECO:0007669"/>
    <property type="project" value="UniProtKB-UniRule"/>
</dbReference>
<evidence type="ECO:0000313" key="20">
    <source>
        <dbReference type="EMBL" id="ADY57170.1"/>
    </source>
</evidence>
<evidence type="ECO:0000256" key="3">
    <source>
        <dbReference type="ARBA" id="ARBA00004663"/>
    </source>
</evidence>
<dbReference type="KEGG" id="sgy:Sgly_2901"/>
<evidence type="ECO:0000256" key="6">
    <source>
        <dbReference type="ARBA" id="ARBA00015850"/>
    </source>
</evidence>
<dbReference type="PANTHER" id="PTHR34148">
    <property type="entry name" value="ADENOSYLCOBINAMIDE-GDP RIBAZOLETRANSFERASE"/>
    <property type="match status" value="1"/>
</dbReference>
<evidence type="ECO:0000256" key="15">
    <source>
        <dbReference type="ARBA" id="ARBA00032605"/>
    </source>
</evidence>
<keyword evidence="11 19" id="KW-0460">Magnesium</keyword>
<evidence type="ECO:0000256" key="18">
    <source>
        <dbReference type="ARBA" id="ARBA00049504"/>
    </source>
</evidence>
<dbReference type="UniPathway" id="UPA00148">
    <property type="reaction ID" value="UER00238"/>
</dbReference>
<dbReference type="GO" id="GO:0005886">
    <property type="term" value="C:plasma membrane"/>
    <property type="evidence" value="ECO:0007669"/>
    <property type="project" value="UniProtKB-SubCell"/>
</dbReference>
<dbReference type="HOGENOM" id="CLU_057426_3_1_9"/>
<evidence type="ECO:0000256" key="19">
    <source>
        <dbReference type="HAMAP-Rule" id="MF_00719"/>
    </source>
</evidence>
<evidence type="ECO:0000256" key="5">
    <source>
        <dbReference type="ARBA" id="ARBA00013200"/>
    </source>
</evidence>
<feature type="transmembrane region" description="Helical" evidence="19">
    <location>
        <begin position="139"/>
        <end position="161"/>
    </location>
</feature>
<dbReference type="HAMAP" id="MF_00719">
    <property type="entry name" value="CobS"/>
    <property type="match status" value="1"/>
</dbReference>
<evidence type="ECO:0000256" key="2">
    <source>
        <dbReference type="ARBA" id="ARBA00004651"/>
    </source>
</evidence>
<evidence type="ECO:0000256" key="11">
    <source>
        <dbReference type="ARBA" id="ARBA00022842"/>
    </source>
</evidence>
<evidence type="ECO:0000256" key="14">
    <source>
        <dbReference type="ARBA" id="ARBA00025228"/>
    </source>
</evidence>
<proteinExistence type="inferred from homology"/>
<evidence type="ECO:0000256" key="8">
    <source>
        <dbReference type="ARBA" id="ARBA00022573"/>
    </source>
</evidence>
<dbReference type="Proteomes" id="UP000007488">
    <property type="component" value="Chromosome"/>
</dbReference>
<comment type="pathway">
    <text evidence="3 19">Cofactor biosynthesis; adenosylcobalamin biosynthesis; adenosylcobalamin from cob(II)yrinate a,c-diamide: step 7/7.</text>
</comment>
<sequence>MREIFYSLIIVFSFFTFLPLPMVEWTERRKKYLLVLMPLAGLFIGAGGYLLFRLFAFSTLSVSGKAILLTLSYLVLTGGLHMDGLMDMADAYFSRAGREKRLEIMKDSRTGAFGVMAFGAVILLKIACFTELIGKTMGFPVLLLFIPLLSRIVQAFILCSFPYAKADGLAVTFKAGAGKKTVWILAVDLAFTVGAIYGLTGGTGLYLPGGLLLFSFFYYFWVRKNFGGITGDIAGGFVELAELLMLALCVFI</sequence>
<keyword evidence="13 19" id="KW-0472">Membrane</keyword>
<dbReference type="eggNOG" id="COG0368">
    <property type="taxonomic scope" value="Bacteria"/>
</dbReference>
<evidence type="ECO:0000256" key="16">
    <source>
        <dbReference type="ARBA" id="ARBA00032853"/>
    </source>
</evidence>
<feature type="transmembrane region" description="Helical" evidence="19">
    <location>
        <begin position="67"/>
        <end position="89"/>
    </location>
</feature>
<name>F0SZ52_SYNGF</name>
<dbReference type="PANTHER" id="PTHR34148:SF1">
    <property type="entry name" value="ADENOSYLCOBINAMIDE-GDP RIBAZOLETRANSFERASE"/>
    <property type="match status" value="1"/>
</dbReference>
<dbReference type="STRING" id="645991.Sgly_2901"/>
<evidence type="ECO:0000256" key="7">
    <source>
        <dbReference type="ARBA" id="ARBA00022475"/>
    </source>
</evidence>
<evidence type="ECO:0000256" key="1">
    <source>
        <dbReference type="ARBA" id="ARBA00001946"/>
    </source>
</evidence>
<gene>
    <name evidence="19" type="primary">cobS</name>
    <name evidence="20" type="ordered locus">Sgly_2901</name>
</gene>
<comment type="catalytic activity">
    <reaction evidence="17 19">
        <text>alpha-ribazole + adenosylcob(III)inamide-GDP = adenosylcob(III)alamin + GMP + H(+)</text>
        <dbReference type="Rhea" id="RHEA:16049"/>
        <dbReference type="ChEBI" id="CHEBI:10329"/>
        <dbReference type="ChEBI" id="CHEBI:15378"/>
        <dbReference type="ChEBI" id="CHEBI:18408"/>
        <dbReference type="ChEBI" id="CHEBI:58115"/>
        <dbReference type="ChEBI" id="CHEBI:60487"/>
        <dbReference type="EC" id="2.7.8.26"/>
    </reaction>
</comment>
<evidence type="ECO:0000313" key="21">
    <source>
        <dbReference type="Proteomes" id="UP000007488"/>
    </source>
</evidence>
<reference evidence="20 21" key="1">
    <citation type="journal article" date="2011" name="Stand. Genomic Sci.">
        <title>Complete genome sequence of Syntrophobotulus glycolicus type strain (FlGlyR).</title>
        <authorList>
            <person name="Han C."/>
            <person name="Mwirichia R."/>
            <person name="Chertkov O."/>
            <person name="Held B."/>
            <person name="Lapidus A."/>
            <person name="Nolan M."/>
            <person name="Lucas S."/>
            <person name="Hammon N."/>
            <person name="Deshpande S."/>
            <person name="Cheng J.F."/>
            <person name="Tapia R."/>
            <person name="Goodwin L."/>
            <person name="Pitluck S."/>
            <person name="Huntemann M."/>
            <person name="Liolios K."/>
            <person name="Ivanova N."/>
            <person name="Pagani I."/>
            <person name="Mavromatis K."/>
            <person name="Ovchinikova G."/>
            <person name="Pati A."/>
            <person name="Chen A."/>
            <person name="Palaniappan K."/>
            <person name="Land M."/>
            <person name="Hauser L."/>
            <person name="Brambilla E.M."/>
            <person name="Rohde M."/>
            <person name="Spring S."/>
            <person name="Sikorski J."/>
            <person name="Goker M."/>
            <person name="Woyke T."/>
            <person name="Bristow J."/>
            <person name="Eisen J.A."/>
            <person name="Markowitz V."/>
            <person name="Hugenholtz P."/>
            <person name="Kyrpides N.C."/>
            <person name="Klenk H.P."/>
            <person name="Detter J.C."/>
        </authorList>
    </citation>
    <scope>NUCLEOTIDE SEQUENCE [LARGE SCALE GENOMIC DNA]</scope>
    <source>
        <strain evidence="21">DSM 8271 / FlGlyR</strain>
    </source>
</reference>
<keyword evidence="10 19" id="KW-0812">Transmembrane</keyword>
<feature type="transmembrane region" description="Helical" evidence="19">
    <location>
        <begin position="205"/>
        <end position="222"/>
    </location>
</feature>
<feature type="transmembrane region" description="Helical" evidence="19">
    <location>
        <begin position="32"/>
        <end position="55"/>
    </location>
</feature>
<dbReference type="EC" id="2.7.8.26" evidence="5 19"/>
<comment type="subcellular location">
    <subcellularLocation>
        <location evidence="2 19">Cell membrane</location>
        <topology evidence="2 19">Multi-pass membrane protein</topology>
    </subcellularLocation>
</comment>
<feature type="transmembrane region" description="Helical" evidence="19">
    <location>
        <begin position="110"/>
        <end position="133"/>
    </location>
</feature>
<keyword evidence="9 19" id="KW-0808">Transferase</keyword>
<evidence type="ECO:0000256" key="13">
    <source>
        <dbReference type="ARBA" id="ARBA00023136"/>
    </source>
</evidence>
<organism evidence="20 21">
    <name type="scientific">Syntrophobotulus glycolicus (strain DSM 8271 / FlGlyR)</name>
    <dbReference type="NCBI Taxonomy" id="645991"/>
    <lineage>
        <taxon>Bacteria</taxon>
        <taxon>Bacillati</taxon>
        <taxon>Bacillota</taxon>
        <taxon>Clostridia</taxon>
        <taxon>Eubacteriales</taxon>
        <taxon>Desulfitobacteriaceae</taxon>
        <taxon>Syntrophobotulus</taxon>
    </lineage>
</organism>